<name>A0A0D7WUL1_9BACL</name>
<keyword evidence="2" id="KW-1185">Reference proteome</keyword>
<dbReference type="PATRIC" id="fig|159743.3.peg.5773"/>
<evidence type="ECO:0000313" key="2">
    <source>
        <dbReference type="Proteomes" id="UP000032534"/>
    </source>
</evidence>
<comment type="caution">
    <text evidence="1">The sequence shown here is derived from an EMBL/GenBank/DDBJ whole genome shotgun (WGS) entry which is preliminary data.</text>
</comment>
<evidence type="ECO:0000313" key="1">
    <source>
        <dbReference type="EMBL" id="KJD42845.1"/>
    </source>
</evidence>
<gene>
    <name evidence="1" type="ORF">QD47_26020</name>
</gene>
<sequence>MVCCNCKRTVKHIIPFQLGLGSLRDIDPFDEATLLWKKLWDFSPGLFGFYWEPKMKNSDYSITINWRASKHEESITYKCLIQRENKQGPFKMYKYLVQGLD</sequence>
<proteinExistence type="predicted"/>
<accession>A0A0D7WUL1</accession>
<dbReference type="EMBL" id="JTHP01000082">
    <property type="protein sequence ID" value="KJD42845.1"/>
    <property type="molecule type" value="Genomic_DNA"/>
</dbReference>
<protein>
    <submittedName>
        <fullName evidence="1">Uncharacterized protein</fullName>
    </submittedName>
</protein>
<organism evidence="1 2">
    <name type="scientific">Paenibacillus terrae</name>
    <dbReference type="NCBI Taxonomy" id="159743"/>
    <lineage>
        <taxon>Bacteria</taxon>
        <taxon>Bacillati</taxon>
        <taxon>Bacillota</taxon>
        <taxon>Bacilli</taxon>
        <taxon>Bacillales</taxon>
        <taxon>Paenibacillaceae</taxon>
        <taxon>Paenibacillus</taxon>
    </lineage>
</organism>
<reference evidence="1 2" key="1">
    <citation type="submission" date="2014-11" db="EMBL/GenBank/DDBJ databases">
        <title>Draft Genome Sequences of Paenibacillus polymyxa NRRL B-30509 and Paenibacillus terrae NRRL B-30644, Strains from a Poultry Environment that Produce Tridecaptin A and Paenicidins.</title>
        <authorList>
            <person name="van Belkum M.J."/>
            <person name="Lohans C.T."/>
            <person name="Vederas J.C."/>
        </authorList>
    </citation>
    <scope>NUCLEOTIDE SEQUENCE [LARGE SCALE GENOMIC DNA]</scope>
    <source>
        <strain evidence="1 2">NRRL B-30644</strain>
    </source>
</reference>
<dbReference type="Proteomes" id="UP000032534">
    <property type="component" value="Unassembled WGS sequence"/>
</dbReference>
<dbReference type="AlphaFoldDB" id="A0A0D7WUL1"/>